<dbReference type="InterPro" id="IPR029063">
    <property type="entry name" value="SAM-dependent_MTases_sf"/>
</dbReference>
<dbReference type="InterPro" id="IPR000673">
    <property type="entry name" value="Sig_transdc_resp-reg_Me-estase"/>
</dbReference>
<dbReference type="InterPro" id="IPR036804">
    <property type="entry name" value="CheR_N_sf"/>
</dbReference>
<dbReference type="EMBL" id="MDEN01000062">
    <property type="protein sequence ID" value="OCX20545.1"/>
    <property type="molecule type" value="Genomic_DNA"/>
</dbReference>
<evidence type="ECO:0000256" key="1">
    <source>
        <dbReference type="ARBA" id="ARBA00001541"/>
    </source>
</evidence>
<dbReference type="SUPFAM" id="SSF53335">
    <property type="entry name" value="S-adenosyl-L-methionine-dependent methyltransferases"/>
    <property type="match status" value="1"/>
</dbReference>
<dbReference type="PANTHER" id="PTHR24422">
    <property type="entry name" value="CHEMOTAXIS PROTEIN METHYLTRANSFERASE"/>
    <property type="match status" value="1"/>
</dbReference>
<evidence type="ECO:0000313" key="10">
    <source>
        <dbReference type="EMBL" id="OCX20545.1"/>
    </source>
</evidence>
<evidence type="ECO:0000259" key="8">
    <source>
        <dbReference type="PROSITE" id="PS50122"/>
    </source>
</evidence>
<dbReference type="InterPro" id="IPR050903">
    <property type="entry name" value="Bact_Chemotaxis_MeTrfase"/>
</dbReference>
<dbReference type="SMART" id="SM00138">
    <property type="entry name" value="MeTrc"/>
    <property type="match status" value="1"/>
</dbReference>
<dbReference type="SUPFAM" id="SSF52738">
    <property type="entry name" value="Methylesterase CheB, C-terminal domain"/>
    <property type="match status" value="1"/>
</dbReference>
<dbReference type="GO" id="GO:0008984">
    <property type="term" value="F:protein-glutamate methylesterase activity"/>
    <property type="evidence" value="ECO:0007669"/>
    <property type="project" value="InterPro"/>
</dbReference>
<gene>
    <name evidence="10" type="ORF">BBI10_13460</name>
</gene>
<feature type="domain" description="CheB-type methylesterase" evidence="8">
    <location>
        <begin position="13"/>
        <end position="202"/>
    </location>
</feature>
<feature type="active site" evidence="6">
    <location>
        <position position="144"/>
    </location>
</feature>
<keyword evidence="6" id="KW-0145">Chemotaxis</keyword>
<feature type="domain" description="CheR-type methyltransferase" evidence="9">
    <location>
        <begin position="221"/>
        <end position="480"/>
    </location>
</feature>
<dbReference type="PROSITE" id="PS50123">
    <property type="entry name" value="CHER"/>
    <property type="match status" value="1"/>
</dbReference>
<dbReference type="Gene3D" id="3.40.50.180">
    <property type="entry name" value="Methylesterase CheB, C-terminal domain"/>
    <property type="match status" value="1"/>
</dbReference>
<keyword evidence="6" id="KW-0378">Hydrolase</keyword>
<protein>
    <recommendedName>
        <fullName evidence="2">protein-glutamate O-methyltransferase</fullName>
        <ecNumber evidence="2">2.1.1.80</ecNumber>
    </recommendedName>
</protein>
<dbReference type="GO" id="GO:0005737">
    <property type="term" value="C:cytoplasm"/>
    <property type="evidence" value="ECO:0007669"/>
    <property type="project" value="InterPro"/>
</dbReference>
<evidence type="ECO:0000256" key="5">
    <source>
        <dbReference type="ARBA" id="ARBA00022691"/>
    </source>
</evidence>
<dbReference type="GO" id="GO:0000156">
    <property type="term" value="F:phosphorelay response regulator activity"/>
    <property type="evidence" value="ECO:0007669"/>
    <property type="project" value="InterPro"/>
</dbReference>
<dbReference type="SUPFAM" id="SSF47757">
    <property type="entry name" value="Chemotaxis receptor methyltransferase CheR, N-terminal domain"/>
    <property type="match status" value="1"/>
</dbReference>
<accession>A0A1C2E0U0</accession>
<dbReference type="Pfam" id="PF01739">
    <property type="entry name" value="CheR"/>
    <property type="match status" value="1"/>
</dbReference>
<evidence type="ECO:0000313" key="11">
    <source>
        <dbReference type="Proteomes" id="UP000095143"/>
    </source>
</evidence>
<evidence type="ECO:0000259" key="9">
    <source>
        <dbReference type="PROSITE" id="PS50123"/>
    </source>
</evidence>
<feature type="active site" evidence="6">
    <location>
        <position position="25"/>
    </location>
</feature>
<dbReference type="PROSITE" id="PS50122">
    <property type="entry name" value="CHEB"/>
    <property type="match status" value="1"/>
</dbReference>
<evidence type="ECO:0000256" key="4">
    <source>
        <dbReference type="ARBA" id="ARBA00022679"/>
    </source>
</evidence>
<dbReference type="Gene3D" id="3.30.450.20">
    <property type="entry name" value="PAS domain"/>
    <property type="match status" value="1"/>
</dbReference>
<dbReference type="PANTHER" id="PTHR24422:SF27">
    <property type="entry name" value="PROTEIN-GLUTAMATE O-METHYLTRANSFERASE"/>
    <property type="match status" value="1"/>
</dbReference>
<organism evidence="10 11">
    <name type="scientific">Pseudomonas graminis</name>
    <dbReference type="NCBI Taxonomy" id="158627"/>
    <lineage>
        <taxon>Bacteria</taxon>
        <taxon>Pseudomonadati</taxon>
        <taxon>Pseudomonadota</taxon>
        <taxon>Gammaproteobacteria</taxon>
        <taxon>Pseudomonadales</taxon>
        <taxon>Pseudomonadaceae</taxon>
        <taxon>Pseudomonas</taxon>
    </lineage>
</organism>
<reference evidence="10 11" key="1">
    <citation type="submission" date="2016-08" db="EMBL/GenBank/DDBJ databases">
        <title>Whole genome sequence of Pseudomonas graminis strain UASWS1507, a potential biological control agent for agriculture.</title>
        <authorList>
            <person name="Crovadore J."/>
            <person name="Calmin G."/>
            <person name="Chablais R."/>
            <person name="Cochard B."/>
            <person name="Lefort F."/>
        </authorList>
    </citation>
    <scope>NUCLEOTIDE SEQUENCE [LARGE SCALE GENOMIC DNA]</scope>
    <source>
        <strain evidence="10 11">UASWS1507</strain>
    </source>
</reference>
<evidence type="ECO:0000256" key="6">
    <source>
        <dbReference type="PROSITE-ProRule" id="PRU00050"/>
    </source>
</evidence>
<comment type="catalytic activity">
    <reaction evidence="1">
        <text>L-glutamyl-[protein] + S-adenosyl-L-methionine = [protein]-L-glutamate 5-O-methyl ester + S-adenosyl-L-homocysteine</text>
        <dbReference type="Rhea" id="RHEA:24452"/>
        <dbReference type="Rhea" id="RHEA-COMP:10208"/>
        <dbReference type="Rhea" id="RHEA-COMP:10311"/>
        <dbReference type="ChEBI" id="CHEBI:29973"/>
        <dbReference type="ChEBI" id="CHEBI:57856"/>
        <dbReference type="ChEBI" id="CHEBI:59789"/>
        <dbReference type="ChEBI" id="CHEBI:82795"/>
        <dbReference type="EC" id="2.1.1.80"/>
    </reaction>
</comment>
<dbReference type="InterPro" id="IPR000780">
    <property type="entry name" value="CheR_MeTrfase"/>
</dbReference>
<keyword evidence="4 10" id="KW-0808">Transferase</keyword>
<evidence type="ECO:0000256" key="2">
    <source>
        <dbReference type="ARBA" id="ARBA00012534"/>
    </source>
</evidence>
<dbReference type="InterPro" id="IPR035965">
    <property type="entry name" value="PAS-like_dom_sf"/>
</dbReference>
<feature type="coiled-coil region" evidence="7">
    <location>
        <begin position="658"/>
        <end position="727"/>
    </location>
</feature>
<dbReference type="SUPFAM" id="SSF55785">
    <property type="entry name" value="PYP-like sensor domain (PAS domain)"/>
    <property type="match status" value="2"/>
</dbReference>
<evidence type="ECO:0000256" key="3">
    <source>
        <dbReference type="ARBA" id="ARBA00022603"/>
    </source>
</evidence>
<comment type="caution">
    <text evidence="10">The sequence shown here is derived from an EMBL/GenBank/DDBJ whole genome shotgun (WGS) entry which is preliminary data.</text>
</comment>
<keyword evidence="3 10" id="KW-0489">Methyltransferase</keyword>
<dbReference type="CDD" id="cd16434">
    <property type="entry name" value="CheB-CheR_fusion"/>
    <property type="match status" value="1"/>
</dbReference>
<dbReference type="Gene3D" id="1.10.155.10">
    <property type="entry name" value="Chemotaxis receptor methyltransferase CheR, N-terminal domain"/>
    <property type="match status" value="1"/>
</dbReference>
<dbReference type="GO" id="GO:0008983">
    <property type="term" value="F:protein-glutamate O-methyltransferase activity"/>
    <property type="evidence" value="ECO:0007669"/>
    <property type="project" value="UniProtKB-EC"/>
</dbReference>
<dbReference type="Gene3D" id="3.40.50.150">
    <property type="entry name" value="Vaccinia Virus protein VP39"/>
    <property type="match status" value="1"/>
</dbReference>
<dbReference type="AlphaFoldDB" id="A0A1C2E0U0"/>
<dbReference type="InterPro" id="IPR035909">
    <property type="entry name" value="CheB_C"/>
</dbReference>
<dbReference type="PRINTS" id="PR00996">
    <property type="entry name" value="CHERMTFRASE"/>
</dbReference>
<dbReference type="Pfam" id="PF03705">
    <property type="entry name" value="CheR_N"/>
    <property type="match status" value="1"/>
</dbReference>
<proteinExistence type="predicted"/>
<dbReference type="GO" id="GO:0006935">
    <property type="term" value="P:chemotaxis"/>
    <property type="evidence" value="ECO:0007669"/>
    <property type="project" value="UniProtKB-UniRule"/>
</dbReference>
<keyword evidence="5" id="KW-0949">S-adenosyl-L-methionine</keyword>
<keyword evidence="7" id="KW-0175">Coiled coil</keyword>
<dbReference type="GO" id="GO:0032259">
    <property type="term" value="P:methylation"/>
    <property type="evidence" value="ECO:0007669"/>
    <property type="project" value="UniProtKB-KW"/>
</dbReference>
<dbReference type="Pfam" id="PF01339">
    <property type="entry name" value="CheB_methylest"/>
    <property type="match status" value="1"/>
</dbReference>
<name>A0A1C2E0U0_9PSED</name>
<evidence type="ECO:0000256" key="7">
    <source>
        <dbReference type="SAM" id="Coils"/>
    </source>
</evidence>
<feature type="active site" evidence="6">
    <location>
        <position position="52"/>
    </location>
</feature>
<dbReference type="OrthoDB" id="9816309at2"/>
<dbReference type="Proteomes" id="UP000095143">
    <property type="component" value="Unassembled WGS sequence"/>
</dbReference>
<sequence length="971" mass="106832">MRDPVSDIAQHHRPQGRLLVGLGASAGGLEVLQRFLSLMPSDSGMSFLVIQHLAPTTPSLLTEILARSTGMRVVEATHGAPLDADTVYVIPPHFGLSVTADTLVLTRYEGERGHPLPIDACFASMAEHHGTRAVGVILSGTGADGTAGCRAILDHGGRTLVQWPEEATYSGMPDSAIQAGNASHVMSVEQMPGVLTGSTDPDGPAPSTTQGDAIEQILLHLRTMTGHDFTQYKKSTIARRIERRLQIMNLASQDDYLRLLQGSAEECKLLFSELLINVTQFFRDPAAFTVMQRQILQPMIDAKAGDEPLRVWIAGCATGEEAYSVAIVLHELLHPQGQAAGVAPGIQVFATDLDADAISTARAGFYPLSVARDVGAERLERYFSRVEGGYRVKKEIREMIVFAVQNVIKDPPFTRIDLLCCRNLMIYLGHALQNRLIPTFHYALKPDGVLFLSPSESIGGHATLFTPLQRKWKFYRAVKTRTPKSMPMDSTLSWLPSPISRPPDRPATMTKETNIAELTRRALLQDFGPASVVTDLTGNILYVHGDTGRYLRPAPGQPSLNVVEMAREGLQLDLRSAVQRAALSAEPTATRPLPVSGDGATRWVSLSVRRMGNTAQGEQLLLITFQEPASGADIPPDAVPDTAAHLAPDRVRLLEHDLAYTRENLQATIDELQHLNEELGAANEEMQSTNEELQSSNEELETSREELQSVNEELVTVNAELQTKIEQLGDMQNDMKNLLDSINIGTIFLDTKLIIRRFTRDAVKIYRLIPKDVGRPLADISSYIHSMDLLVPAQEVLDMLIPQEIELCTVSGNWFLARLAPYRTLDNVIHGVVMTFHDINSRIANQKAVQAARELAEAIVDTVIEPLLVLDEDLCVVSASRSYYRTFPTTEPLTTGRTLFELNNRLWDIPALRQKLGTLLENDTSFDGFVVEHELTDAGPRAITLNARRVVGDATRPHLILLAMQPDTSHA</sequence>
<dbReference type="InterPro" id="IPR022641">
    <property type="entry name" value="CheR_N"/>
</dbReference>
<dbReference type="EC" id="2.1.1.80" evidence="2"/>
<dbReference type="InterPro" id="IPR022642">
    <property type="entry name" value="CheR_C"/>
</dbReference>
<dbReference type="Pfam" id="PF13596">
    <property type="entry name" value="PAS_10"/>
    <property type="match status" value="1"/>
</dbReference>